<comment type="pathway">
    <text evidence="3">Cofactor biosynthesis; riboflavin biosynthesis; 5-amino-6-(D-ribitylamino)uracil from GTP: step 3/4.</text>
</comment>
<evidence type="ECO:0000256" key="5">
    <source>
        <dbReference type="ARBA" id="ARBA00007417"/>
    </source>
</evidence>
<dbReference type="GO" id="GO:0009231">
    <property type="term" value="P:riboflavin biosynthetic process"/>
    <property type="evidence" value="ECO:0007669"/>
    <property type="project" value="UniProtKB-KW"/>
</dbReference>
<evidence type="ECO:0000256" key="16">
    <source>
        <dbReference type="ARBA" id="ARBA00049886"/>
    </source>
</evidence>
<dbReference type="Gene3D" id="3.40.140.10">
    <property type="entry name" value="Cytidine Deaminase, domain 2"/>
    <property type="match status" value="1"/>
</dbReference>
<evidence type="ECO:0000256" key="15">
    <source>
        <dbReference type="ARBA" id="ARBA00049861"/>
    </source>
</evidence>
<dbReference type="EMBL" id="CP010525">
    <property type="protein sequence ID" value="AJO20816.1"/>
    <property type="molecule type" value="Genomic_DNA"/>
</dbReference>
<evidence type="ECO:0000256" key="11">
    <source>
        <dbReference type="ARBA" id="ARBA00022833"/>
    </source>
</evidence>
<comment type="catalytic activity">
    <reaction evidence="16">
        <text>2,5-diamino-6-hydroxy-4-(5-phosphoribosylamino)-pyrimidine + H2O + H(+) = 5-amino-6-(5-phospho-D-ribosylamino)uracil + NH4(+)</text>
        <dbReference type="Rhea" id="RHEA:21868"/>
        <dbReference type="ChEBI" id="CHEBI:15377"/>
        <dbReference type="ChEBI" id="CHEBI:15378"/>
        <dbReference type="ChEBI" id="CHEBI:28938"/>
        <dbReference type="ChEBI" id="CHEBI:58453"/>
        <dbReference type="ChEBI" id="CHEBI:58614"/>
        <dbReference type="EC" id="3.5.4.26"/>
    </reaction>
</comment>
<dbReference type="InterPro" id="IPR002734">
    <property type="entry name" value="RibDG_C"/>
</dbReference>
<comment type="similarity">
    <text evidence="4">In the N-terminal section; belongs to the cytidine and deoxycytidylate deaminase family.</text>
</comment>
<keyword evidence="13" id="KW-0560">Oxidoreductase</keyword>
<dbReference type="CDD" id="cd01284">
    <property type="entry name" value="Riboflavin_deaminase-reductase"/>
    <property type="match status" value="1"/>
</dbReference>
<reference evidence="19" key="1">
    <citation type="submission" date="2015-01" db="EMBL/GenBank/DDBJ databases">
        <title>Comparative genome analysis of Bacillus coagulans HM-08, Clostridium butyricum HM-68, Bacillus subtilis HM-66 and Bacillus paralicheniformis BL-09.</title>
        <authorList>
            <person name="Zhang H."/>
        </authorList>
    </citation>
    <scope>NUCLEOTIDE SEQUENCE [LARGE SCALE GENOMIC DNA]</scope>
    <source>
        <strain evidence="19">HM-08</strain>
    </source>
</reference>
<sequence>MRKLKARDPYSPECGGFGEIPKPTVTVWMGEGSNVSLERVFHDAVLPRTSSCGFFVFTGICWRKLHTGGMKGLQKEDYMQLALHLAESVAGQTSPNPPVGSVVVKNGTIAGMAAHLKAGEKHAERLAVEQAGPLAEGAEVFVTLEPCAHYGKTPPCADFLIEKGIKTVYIAALDPNPLVAGKGIEKLRQAGVKVETGILKEQAEKLYRPFFHFIQTKTPFVTVKTAMTADGKIASETRDSKWITSEEARRDARRLRSRHDAILVGIQTVLHDNPLLTTRLPHSRKNPIRIVLDTHLRIPPEAKVLSGDAPTIIFCGSDAPKEKEQCLKQLDVEVVRMPHARLLIRDVLAALGEKGIMTLLVEGGAAVNGSFLKEGAVQQYIFYIAPKVIGGKNAPSPFGGHGFGKVADALPLRFEKVEQIGPDLKITAAVQKEVPAHVYRDY</sequence>
<proteinExistence type="inferred from homology"/>
<dbReference type="PANTHER" id="PTHR38011:SF7">
    <property type="entry name" value="2,5-DIAMINO-6-RIBOSYLAMINO-4(3H)-PYRIMIDINONE 5'-PHOSPHATE REDUCTASE"/>
    <property type="match status" value="1"/>
</dbReference>
<dbReference type="InterPro" id="IPR016192">
    <property type="entry name" value="APOBEC/CMP_deaminase_Zn-bd"/>
</dbReference>
<dbReference type="EC" id="1.1.1.193" evidence="7"/>
<evidence type="ECO:0000256" key="13">
    <source>
        <dbReference type="ARBA" id="ARBA00023002"/>
    </source>
</evidence>
<evidence type="ECO:0000313" key="18">
    <source>
        <dbReference type="EMBL" id="AJO20816.1"/>
    </source>
</evidence>
<evidence type="ECO:0000256" key="14">
    <source>
        <dbReference type="ARBA" id="ARBA00023268"/>
    </source>
</evidence>
<dbReference type="PROSITE" id="PS51747">
    <property type="entry name" value="CYT_DCMP_DEAMINASES_2"/>
    <property type="match status" value="1"/>
</dbReference>
<evidence type="ECO:0000259" key="17">
    <source>
        <dbReference type="PROSITE" id="PS51747"/>
    </source>
</evidence>
<dbReference type="InterPro" id="IPR016193">
    <property type="entry name" value="Cytidine_deaminase-like"/>
</dbReference>
<dbReference type="InterPro" id="IPR011549">
    <property type="entry name" value="RibD_C"/>
</dbReference>
<dbReference type="InterPro" id="IPR050765">
    <property type="entry name" value="Riboflavin_Biosynth_HTPR"/>
</dbReference>
<protein>
    <recommendedName>
        <fullName evidence="8">Riboflavin biosynthesis protein RibD</fullName>
        <ecNumber evidence="7">1.1.1.193</ecNumber>
        <ecNumber evidence="6">3.5.4.26</ecNumber>
    </recommendedName>
</protein>
<evidence type="ECO:0000256" key="9">
    <source>
        <dbReference type="ARBA" id="ARBA00022619"/>
    </source>
</evidence>
<dbReference type="InterPro" id="IPR002125">
    <property type="entry name" value="CMP_dCMP_dom"/>
</dbReference>
<evidence type="ECO:0000256" key="4">
    <source>
        <dbReference type="ARBA" id="ARBA00005259"/>
    </source>
</evidence>
<dbReference type="GO" id="GO:0050661">
    <property type="term" value="F:NADP binding"/>
    <property type="evidence" value="ECO:0007669"/>
    <property type="project" value="InterPro"/>
</dbReference>
<evidence type="ECO:0000256" key="10">
    <source>
        <dbReference type="ARBA" id="ARBA00022723"/>
    </source>
</evidence>
<dbReference type="GO" id="GO:0008703">
    <property type="term" value="F:5-amino-6-(5-phosphoribosylamino)uracil reductase activity"/>
    <property type="evidence" value="ECO:0007669"/>
    <property type="project" value="UniProtKB-EC"/>
</dbReference>
<evidence type="ECO:0000256" key="2">
    <source>
        <dbReference type="ARBA" id="ARBA00004882"/>
    </source>
</evidence>
<dbReference type="InterPro" id="IPR004794">
    <property type="entry name" value="Eubact_RibD"/>
</dbReference>
<feature type="domain" description="CMP/dCMP-type deaminase" evidence="17">
    <location>
        <begin position="73"/>
        <end position="195"/>
    </location>
</feature>
<evidence type="ECO:0000256" key="7">
    <source>
        <dbReference type="ARBA" id="ARBA00013173"/>
    </source>
</evidence>
<comment type="pathway">
    <text evidence="2">Cofactor biosynthesis; riboflavin biosynthesis; 5-amino-6-(D-ribitylamino)uracil from GTP: step 2/4.</text>
</comment>
<dbReference type="NCBIfam" id="TIGR00227">
    <property type="entry name" value="ribD_Cterm"/>
    <property type="match status" value="1"/>
</dbReference>
<dbReference type="PANTHER" id="PTHR38011">
    <property type="entry name" value="DIHYDROFOLATE REDUCTASE FAMILY PROTEIN (AFU_ORTHOLOGUE AFUA_8G06820)"/>
    <property type="match status" value="1"/>
</dbReference>
<organism evidence="18 19">
    <name type="scientific">Heyndrickxia coagulans</name>
    <name type="common">Weizmannia coagulans</name>
    <dbReference type="NCBI Taxonomy" id="1398"/>
    <lineage>
        <taxon>Bacteria</taxon>
        <taxon>Bacillati</taxon>
        <taxon>Bacillota</taxon>
        <taxon>Bacilli</taxon>
        <taxon>Bacillales</taxon>
        <taxon>Bacillaceae</taxon>
        <taxon>Heyndrickxia</taxon>
    </lineage>
</organism>
<keyword evidence="19" id="KW-1185">Reference proteome</keyword>
<dbReference type="InterPro" id="IPR024072">
    <property type="entry name" value="DHFR-like_dom_sf"/>
</dbReference>
<dbReference type="GO" id="GO:0008270">
    <property type="term" value="F:zinc ion binding"/>
    <property type="evidence" value="ECO:0007669"/>
    <property type="project" value="InterPro"/>
</dbReference>
<keyword evidence="9" id="KW-0686">Riboflavin biosynthesis</keyword>
<dbReference type="Proteomes" id="UP000032024">
    <property type="component" value="Chromosome"/>
</dbReference>
<keyword evidence="10" id="KW-0479">Metal-binding</keyword>
<keyword evidence="12" id="KW-0521">NADP</keyword>
<comment type="similarity">
    <text evidence="5">In the C-terminal section; belongs to the HTP reductase family.</text>
</comment>
<dbReference type="AlphaFoldDB" id="A0AAN0WA36"/>
<keyword evidence="14" id="KW-0511">Multifunctional enzyme</keyword>
<evidence type="ECO:0000256" key="12">
    <source>
        <dbReference type="ARBA" id="ARBA00022857"/>
    </source>
</evidence>
<gene>
    <name evidence="18" type="ORF">SB48_HM08orf00031</name>
</gene>
<evidence type="ECO:0000313" key="19">
    <source>
        <dbReference type="Proteomes" id="UP000032024"/>
    </source>
</evidence>
<name>A0AAN0WA36_HEYCO</name>
<evidence type="ECO:0000256" key="8">
    <source>
        <dbReference type="ARBA" id="ARBA00019930"/>
    </source>
</evidence>
<evidence type="ECO:0000256" key="1">
    <source>
        <dbReference type="ARBA" id="ARBA00002151"/>
    </source>
</evidence>
<evidence type="ECO:0000256" key="6">
    <source>
        <dbReference type="ARBA" id="ARBA00012766"/>
    </source>
</evidence>
<dbReference type="Gene3D" id="3.40.430.10">
    <property type="entry name" value="Dihydrofolate Reductase, subunit A"/>
    <property type="match status" value="1"/>
</dbReference>
<comment type="catalytic activity">
    <reaction evidence="15">
        <text>5-amino-6-(5-phospho-D-ribitylamino)uracil + NADP(+) = 5-amino-6-(5-phospho-D-ribosylamino)uracil + NADPH + H(+)</text>
        <dbReference type="Rhea" id="RHEA:17845"/>
        <dbReference type="ChEBI" id="CHEBI:15378"/>
        <dbReference type="ChEBI" id="CHEBI:57783"/>
        <dbReference type="ChEBI" id="CHEBI:58349"/>
        <dbReference type="ChEBI" id="CHEBI:58421"/>
        <dbReference type="ChEBI" id="CHEBI:58453"/>
        <dbReference type="EC" id="1.1.1.193"/>
    </reaction>
</comment>
<dbReference type="EC" id="3.5.4.26" evidence="6"/>
<comment type="function">
    <text evidence="1">Converts 2,5-diamino-6-(ribosylamino)-4(3h)-pyrimidinone 5'-phosphate into 5-amino-6-(ribosylamino)-2,4(1h,3h)-pyrimidinedione 5'-phosphate.</text>
</comment>
<accession>A0AAN0WA36</accession>
<dbReference type="Pfam" id="PF01872">
    <property type="entry name" value="RibD_C"/>
    <property type="match status" value="1"/>
</dbReference>
<dbReference type="SUPFAM" id="SSF53597">
    <property type="entry name" value="Dihydrofolate reductase-like"/>
    <property type="match status" value="1"/>
</dbReference>
<evidence type="ECO:0000256" key="3">
    <source>
        <dbReference type="ARBA" id="ARBA00004910"/>
    </source>
</evidence>
<dbReference type="SUPFAM" id="SSF53927">
    <property type="entry name" value="Cytidine deaminase-like"/>
    <property type="match status" value="1"/>
</dbReference>
<dbReference type="PROSITE" id="PS00903">
    <property type="entry name" value="CYT_DCMP_DEAMINASES_1"/>
    <property type="match status" value="1"/>
</dbReference>
<keyword evidence="11" id="KW-0862">Zinc</keyword>
<dbReference type="NCBIfam" id="TIGR00326">
    <property type="entry name" value="eubact_ribD"/>
    <property type="match status" value="1"/>
</dbReference>
<dbReference type="GO" id="GO:0008835">
    <property type="term" value="F:diaminohydroxyphosphoribosylaminopyrimidine deaminase activity"/>
    <property type="evidence" value="ECO:0007669"/>
    <property type="project" value="UniProtKB-EC"/>
</dbReference>
<dbReference type="Pfam" id="PF00383">
    <property type="entry name" value="dCMP_cyt_deam_1"/>
    <property type="match status" value="1"/>
</dbReference>